<evidence type="ECO:0000313" key="2">
    <source>
        <dbReference type="EMBL" id="SFJ43135.1"/>
    </source>
</evidence>
<accession>A0A1I3RAD7</accession>
<reference evidence="3" key="1">
    <citation type="submission" date="2016-10" db="EMBL/GenBank/DDBJ databases">
        <authorList>
            <person name="Varghese N."/>
            <person name="Submissions S."/>
        </authorList>
    </citation>
    <scope>NUCLEOTIDE SEQUENCE [LARGE SCALE GENOMIC DNA]</scope>
    <source>
        <strain evidence="3">DSM 26348</strain>
    </source>
</reference>
<dbReference type="Proteomes" id="UP000199518">
    <property type="component" value="Unassembled WGS sequence"/>
</dbReference>
<name>A0A1I3RAD7_9PLAN</name>
<evidence type="ECO:0000313" key="3">
    <source>
        <dbReference type="Proteomes" id="UP000199518"/>
    </source>
</evidence>
<dbReference type="EMBL" id="FOQD01000020">
    <property type="protein sequence ID" value="SFJ43135.1"/>
    <property type="molecule type" value="Genomic_DNA"/>
</dbReference>
<feature type="chain" id="PRO_5011676114" evidence="1">
    <location>
        <begin position="30"/>
        <end position="225"/>
    </location>
</feature>
<keyword evidence="3" id="KW-1185">Reference proteome</keyword>
<proteinExistence type="predicted"/>
<evidence type="ECO:0000256" key="1">
    <source>
        <dbReference type="SAM" id="SignalP"/>
    </source>
</evidence>
<protein>
    <submittedName>
        <fullName evidence="2">Uncharacterized protein</fullName>
    </submittedName>
</protein>
<gene>
    <name evidence="2" type="ORF">SAMN05421753_12061</name>
</gene>
<feature type="signal peptide" evidence="1">
    <location>
        <begin position="1"/>
        <end position="29"/>
    </location>
</feature>
<sequence>MKTSLFGTSCWTAAWIATLSVAIGLPVQAQQPQAGHDHAGHAHGAHEHGGETLAYRLPQWKEMHFDDAQKAEQHLQAVQKLGCEVRKDSHAGHTDVVYRCPDWKSINVANHDLAHQWEGWMKTMGFDYSHGHVDAALTQGPESLEYRLTEWKTIHAEATAAGDITKLVATLKSIGCEVRDERHEGHADISYRSPIWRDIHFANHQSAQQWQSWLQANGFEARHEH</sequence>
<keyword evidence="1" id="KW-0732">Signal</keyword>
<dbReference type="AlphaFoldDB" id="A0A1I3RAD7"/>
<organism evidence="2 3">
    <name type="scientific">Planctomicrobium piriforme</name>
    <dbReference type="NCBI Taxonomy" id="1576369"/>
    <lineage>
        <taxon>Bacteria</taxon>
        <taxon>Pseudomonadati</taxon>
        <taxon>Planctomycetota</taxon>
        <taxon>Planctomycetia</taxon>
        <taxon>Planctomycetales</taxon>
        <taxon>Planctomycetaceae</taxon>
        <taxon>Planctomicrobium</taxon>
    </lineage>
</organism>